<dbReference type="PANTHER" id="PTHR31964:SF113">
    <property type="entry name" value="USPA DOMAIN-CONTAINING PROTEIN"/>
    <property type="match status" value="1"/>
</dbReference>
<dbReference type="Pfam" id="PF00582">
    <property type="entry name" value="Usp"/>
    <property type="match status" value="1"/>
</dbReference>
<dbReference type="InterPro" id="IPR006016">
    <property type="entry name" value="UspA"/>
</dbReference>
<sequence>MKIIIAVDGSKSADACFDFIRANFNLSVVSDLILLTAVEGPSSDAVYISTELTRDIAAQCDTLAAATLDRIAHLAKDAKFAKITRYVAHGRPQQVILDAVESFKADLLVVGRQGRTAAAQRVLMGSVSEFLVRNSPCTVAVVKM</sequence>
<feature type="domain" description="UspA" evidence="1">
    <location>
        <begin position="2"/>
        <end position="143"/>
    </location>
</feature>
<accession>A0A8K0AGV7</accession>
<reference evidence="2" key="1">
    <citation type="submission" date="2019-09" db="EMBL/GenBank/DDBJ databases">
        <title>The Mitochondrial Proteome of the Jakobid, Andalucia godoyi, a Protist With the Most Gene-Rich and Bacteria-Like Mitochondrial Genome.</title>
        <authorList>
            <person name="Gray M.W."/>
            <person name="Burger G."/>
            <person name="Derelle R."/>
            <person name="Klimes V."/>
            <person name="Leger M."/>
            <person name="Sarrasin M."/>
            <person name="Vlcek C."/>
            <person name="Roger A.J."/>
            <person name="Elias M."/>
            <person name="Lang B.F."/>
        </authorList>
    </citation>
    <scope>NUCLEOTIDE SEQUENCE</scope>
    <source>
        <strain evidence="2">And28</strain>
    </source>
</reference>
<dbReference type="Proteomes" id="UP000799049">
    <property type="component" value="Unassembled WGS sequence"/>
</dbReference>
<evidence type="ECO:0000259" key="1">
    <source>
        <dbReference type="Pfam" id="PF00582"/>
    </source>
</evidence>
<dbReference type="CDD" id="cd23659">
    <property type="entry name" value="USP_At3g01520-like"/>
    <property type="match status" value="1"/>
</dbReference>
<dbReference type="EMBL" id="VRVR01000022">
    <property type="protein sequence ID" value="KAF0852665.1"/>
    <property type="molecule type" value="Genomic_DNA"/>
</dbReference>
<gene>
    <name evidence="2" type="ORF">ANDGO_06294</name>
</gene>
<dbReference type="Gene3D" id="3.40.50.620">
    <property type="entry name" value="HUPs"/>
    <property type="match status" value="1"/>
</dbReference>
<proteinExistence type="predicted"/>
<organism evidence="2 3">
    <name type="scientific">Andalucia godoyi</name>
    <name type="common">Flagellate</name>
    <dbReference type="NCBI Taxonomy" id="505711"/>
    <lineage>
        <taxon>Eukaryota</taxon>
        <taxon>Discoba</taxon>
        <taxon>Jakobida</taxon>
        <taxon>Andalucina</taxon>
        <taxon>Andaluciidae</taxon>
        <taxon>Andalucia</taxon>
    </lineage>
</organism>
<dbReference type="OrthoDB" id="843225at2759"/>
<protein>
    <submittedName>
        <fullName evidence="2">Mitochondrial Usp domain-containing protein</fullName>
    </submittedName>
</protein>
<dbReference type="SUPFAM" id="SSF52402">
    <property type="entry name" value="Adenine nucleotide alpha hydrolases-like"/>
    <property type="match status" value="1"/>
</dbReference>
<comment type="caution">
    <text evidence="2">The sequence shown here is derived from an EMBL/GenBank/DDBJ whole genome shotgun (WGS) entry which is preliminary data.</text>
</comment>
<dbReference type="AlphaFoldDB" id="A0A8K0AGV7"/>
<name>A0A8K0AGV7_ANDGO</name>
<dbReference type="PANTHER" id="PTHR31964">
    <property type="entry name" value="ADENINE NUCLEOTIDE ALPHA HYDROLASES-LIKE SUPERFAMILY PROTEIN"/>
    <property type="match status" value="1"/>
</dbReference>
<evidence type="ECO:0000313" key="2">
    <source>
        <dbReference type="EMBL" id="KAF0852665.1"/>
    </source>
</evidence>
<keyword evidence="3" id="KW-1185">Reference proteome</keyword>
<dbReference type="InterPro" id="IPR014729">
    <property type="entry name" value="Rossmann-like_a/b/a_fold"/>
</dbReference>
<evidence type="ECO:0000313" key="3">
    <source>
        <dbReference type="Proteomes" id="UP000799049"/>
    </source>
</evidence>